<feature type="compositionally biased region" description="Basic and acidic residues" evidence="1">
    <location>
        <begin position="32"/>
        <end position="46"/>
    </location>
</feature>
<dbReference type="RefSeq" id="XP_067714972.1">
    <property type="nucleotide sequence ID" value="XM_067858871.1"/>
</dbReference>
<accession>A0AAV4LSD7</accession>
<comment type="caution">
    <text evidence="2">The sequence shown here is derived from an EMBL/GenBank/DDBJ whole genome shotgun (WGS) entry which is preliminary data.</text>
</comment>
<evidence type="ECO:0000313" key="2">
    <source>
        <dbReference type="EMBL" id="GIX62903.1"/>
    </source>
</evidence>
<sequence>MATAAGSLGPAGPAGANVDRGYAGGAGPQGPRSDEGETGERGDRGTNVETPTTPHMVPLQPPRPPVVLEKIGRLGDVPNPVNATLALERIVRVRERLALVLEQVPEVLAAEAVLHLVGAVSNEHRTQTVLADLTLVPHQHNNYQPPTCAEKPVNVARLALAVTPYTRKGLLVVGRVPVRVEQNQPIGADEVDATTSSLGAEKEGEAVGGRIVESGNQFVPRFDRKRAVQPDARIAALLAQPVKHIQRLRVVADDDDPVVAGSPDVVQEPEEHEYFRGILWVARARLGGPALSAVDQFLARGGVREGVVYDLLRLGQVAEDVHIDLRRQHLGQERVGTPQHELVGDVRQLGQAFGGEPLLLLAGVGLPADDDRVRVLLPEGGHVSQHVGVAQRYERVELVEVVLNGRATEHEPHLRRQLLYGDGRERLVVLQPVGLVTDDQVYRHALQPPHVHPKRFVRCDDDVGLPVVFEPRELGDDLLPDAVRDGRAGALALEPLVDFALPVVHQARRAYNRALPRRRHPSWPLLEQRPHNVEHELHTLALVVSQEPGEERVDLDRHLHFRILGRCVQNERVRRRESGIRILLALNDPDFNGRGCERPAEVAYLAPERLPLRLRADACGRLRSLSNTVHTWRVSFKRAFEGLEQRHRPRVDAEQRQQRSPD</sequence>
<keyword evidence="3" id="KW-1185">Reference proteome</keyword>
<name>A0AAV4LSD7_BABCB</name>
<dbReference type="Proteomes" id="UP001497744">
    <property type="component" value="Unassembled WGS sequence"/>
</dbReference>
<keyword evidence="2" id="KW-0176">Collagen</keyword>
<dbReference type="AlphaFoldDB" id="A0AAV4LSD7"/>
<evidence type="ECO:0000256" key="1">
    <source>
        <dbReference type="SAM" id="MobiDB-lite"/>
    </source>
</evidence>
<organism evidence="2 3">
    <name type="scientific">Babesia caballi</name>
    <dbReference type="NCBI Taxonomy" id="5871"/>
    <lineage>
        <taxon>Eukaryota</taxon>
        <taxon>Sar</taxon>
        <taxon>Alveolata</taxon>
        <taxon>Apicomplexa</taxon>
        <taxon>Aconoidasida</taxon>
        <taxon>Piroplasmida</taxon>
        <taxon>Babesiidae</taxon>
        <taxon>Babesia</taxon>
    </lineage>
</organism>
<feature type="region of interest" description="Disordered" evidence="1">
    <location>
        <begin position="1"/>
        <end position="64"/>
    </location>
</feature>
<dbReference type="GeneID" id="94194384"/>
<feature type="compositionally biased region" description="Low complexity" evidence="1">
    <location>
        <begin position="1"/>
        <end position="16"/>
    </location>
</feature>
<proteinExistence type="predicted"/>
<protein>
    <submittedName>
        <fullName evidence="2">Collagen-like protein</fullName>
    </submittedName>
</protein>
<reference evidence="2 3" key="1">
    <citation type="submission" date="2021-06" db="EMBL/GenBank/DDBJ databases">
        <title>Genome sequence of Babesia caballi.</title>
        <authorList>
            <person name="Yamagishi J."/>
            <person name="Kidaka T."/>
            <person name="Ochi A."/>
        </authorList>
    </citation>
    <scope>NUCLEOTIDE SEQUENCE [LARGE SCALE GENOMIC DNA]</scope>
    <source>
        <strain evidence="2">USDA-D6B2</strain>
    </source>
</reference>
<gene>
    <name evidence="2" type="ORF">BcabD6B2_23380</name>
</gene>
<evidence type="ECO:0000313" key="3">
    <source>
        <dbReference type="Proteomes" id="UP001497744"/>
    </source>
</evidence>
<dbReference type="EMBL" id="BPLF01000002">
    <property type="protein sequence ID" value="GIX62903.1"/>
    <property type="molecule type" value="Genomic_DNA"/>
</dbReference>